<protein>
    <submittedName>
        <fullName evidence="2">Chromosome 1, complete genome</fullName>
    </submittedName>
</protein>
<reference evidence="3 4" key="2">
    <citation type="journal article" date="2010" name="Nature">
        <title>Comparative genomics reveals mobile pathogenicity chromosomes in Fusarium.</title>
        <authorList>
            <person name="Ma L.J."/>
            <person name="van der Does H.C."/>
            <person name="Borkovich K.A."/>
            <person name="Coleman J.J."/>
            <person name="Daboussi M.J."/>
            <person name="Di Pietro A."/>
            <person name="Dufresne M."/>
            <person name="Freitag M."/>
            <person name="Grabherr M."/>
            <person name="Henrissat B."/>
            <person name="Houterman P.M."/>
            <person name="Kang S."/>
            <person name="Shim W.B."/>
            <person name="Woloshuk C."/>
            <person name="Xie X."/>
            <person name="Xu J.R."/>
            <person name="Antoniw J."/>
            <person name="Baker S.E."/>
            <person name="Bluhm B.H."/>
            <person name="Breakspear A."/>
            <person name="Brown D.W."/>
            <person name="Butchko R.A."/>
            <person name="Chapman S."/>
            <person name="Coulson R."/>
            <person name="Coutinho P.M."/>
            <person name="Danchin E.G."/>
            <person name="Diener A."/>
            <person name="Gale L.R."/>
            <person name="Gardiner D.M."/>
            <person name="Goff S."/>
            <person name="Hammond-Kosack K.E."/>
            <person name="Hilburn K."/>
            <person name="Hua-Van A."/>
            <person name="Jonkers W."/>
            <person name="Kazan K."/>
            <person name="Kodira C.D."/>
            <person name="Koehrsen M."/>
            <person name="Kumar L."/>
            <person name="Lee Y.H."/>
            <person name="Li L."/>
            <person name="Manners J.M."/>
            <person name="Miranda-Saavedra D."/>
            <person name="Mukherjee M."/>
            <person name="Park G."/>
            <person name="Park J."/>
            <person name="Park S.Y."/>
            <person name="Proctor R.H."/>
            <person name="Regev A."/>
            <person name="Ruiz-Roldan M.C."/>
            <person name="Sain D."/>
            <person name="Sakthikumar S."/>
            <person name="Sykes S."/>
            <person name="Schwartz D.C."/>
            <person name="Turgeon B.G."/>
            <person name="Wapinski I."/>
            <person name="Yoder O."/>
            <person name="Young S."/>
            <person name="Zeng Q."/>
            <person name="Zhou S."/>
            <person name="Galagan J."/>
            <person name="Cuomo C.A."/>
            <person name="Kistler H.C."/>
            <person name="Rep M."/>
        </authorList>
    </citation>
    <scope>GENOME REANNOTATION</scope>
    <source>
        <strain evidence="4">ATCC MYA-4620 / CBS 123657 / FGSC 9075 / NRRL 31084 / PH-1</strain>
        <strain evidence="3">PH-1 / ATCC MYA-4620 / FGSC 9075 / NRRL 31084</strain>
    </source>
</reference>
<evidence type="ECO:0000313" key="2">
    <source>
        <dbReference type="EMBL" id="CEF74962.1"/>
    </source>
</evidence>
<dbReference type="AlphaFoldDB" id="I1S5Q0"/>
<name>I1S5Q0_GIBZE</name>
<evidence type="ECO:0000313" key="4">
    <source>
        <dbReference type="Proteomes" id="UP000070720"/>
    </source>
</evidence>
<feature type="region of interest" description="Disordered" evidence="1">
    <location>
        <begin position="1"/>
        <end position="30"/>
    </location>
</feature>
<reference evidence="3" key="5">
    <citation type="submission" date="2017-01" db="UniProtKB">
        <authorList>
            <consortium name="EnsemblFungi"/>
        </authorList>
    </citation>
    <scope>IDENTIFICATION</scope>
    <source>
        <strain evidence="3">PH-1 / ATCC MYA-4620 / FGSC 9075 / NRRL 31084</strain>
    </source>
</reference>
<proteinExistence type="predicted"/>
<dbReference type="EnsemblFungi" id="CEF74962">
    <property type="protein sequence ID" value="CEF74962"/>
    <property type="gene ID" value="FGRRES_12171"/>
</dbReference>
<dbReference type="OrthoDB" id="10293671at2759"/>
<dbReference type="KEGG" id="fgr:FGSG_12171"/>
<dbReference type="VEuPathDB" id="FungiDB:FGRAMPH1_01G06315"/>
<gene>
    <name evidence="2" type="ORF">FGRAMPH1_01T06315</name>
</gene>
<sequence>MYPLSTRPGCEDSVEGFEGRDSGDHDASRASLKKWGRMNPYAYQDHRDVLCLFPSPTQARGAVESFEGKKGGPFRAQVSQVLGTLVPKIFRAAILSTFCDSNSQTRRAKFDVWCFSSGKPCGRDTRARQGWSEG</sequence>
<reference evidence="2 4" key="4">
    <citation type="journal article" date="2015" name="BMC Genomics">
        <title>The completed genome sequence of the pathogenic ascomycete fungus Fusarium graminearum.</title>
        <authorList>
            <person name="King R."/>
            <person name="Urban M."/>
            <person name="Hammond-Kosack M.C."/>
            <person name="Hassani-Pak K."/>
            <person name="Hammond-Kosack K.E."/>
        </authorList>
    </citation>
    <scope>NUCLEOTIDE SEQUENCE [LARGE SCALE GENOMIC DNA]</scope>
    <source>
        <strain evidence="4">ATCC MYA-4620 / CBS 123657 / FGSC 9075 / NRRL 31084 / PH-1</strain>
        <strain evidence="2">PH-1</strain>
    </source>
</reference>
<organism evidence="3">
    <name type="scientific">Gibberella zeae (strain ATCC MYA-4620 / CBS 123657 / FGSC 9075 / NRRL 31084 / PH-1)</name>
    <name type="common">Wheat head blight fungus</name>
    <name type="synonym">Fusarium graminearum</name>
    <dbReference type="NCBI Taxonomy" id="229533"/>
    <lineage>
        <taxon>Eukaryota</taxon>
        <taxon>Fungi</taxon>
        <taxon>Dikarya</taxon>
        <taxon>Ascomycota</taxon>
        <taxon>Pezizomycotina</taxon>
        <taxon>Sordariomycetes</taxon>
        <taxon>Hypocreomycetidae</taxon>
        <taxon>Hypocreales</taxon>
        <taxon>Nectriaceae</taxon>
        <taxon>Fusarium</taxon>
    </lineage>
</organism>
<feature type="compositionally biased region" description="Basic and acidic residues" evidence="1">
    <location>
        <begin position="17"/>
        <end position="28"/>
    </location>
</feature>
<keyword evidence="4" id="KW-1185">Reference proteome</keyword>
<evidence type="ECO:0000313" key="3">
    <source>
        <dbReference type="EnsemblFungi" id="CEF74962"/>
    </source>
</evidence>
<dbReference type="RefSeq" id="XP_011318579.1">
    <property type="nucleotide sequence ID" value="XM_011320277.1"/>
</dbReference>
<dbReference type="HOGENOM" id="CLU_1896406_0_0_1"/>
<reference key="3">
    <citation type="submission" date="2014-02" db="EMBL/GenBank/DDBJ databases">
        <title>A revised Fusarium graminearum genomic reference sequence using whole shotgun re-sequencing.</title>
        <authorList>
            <person name="King R."/>
            <person name="Urban M."/>
            <person name="Hassani-Pak K."/>
            <person name="Hammond-Kosack K."/>
        </authorList>
    </citation>
    <scope>NUCLEOTIDE SEQUENCE</scope>
    <source>
        <strain>PH-1</strain>
    </source>
</reference>
<dbReference type="Proteomes" id="UP000070720">
    <property type="component" value="Chromosome 1"/>
</dbReference>
<dbReference type="EMBL" id="HG970332">
    <property type="protein sequence ID" value="CEF74962.1"/>
    <property type="molecule type" value="Genomic_DNA"/>
</dbReference>
<evidence type="ECO:0000256" key="1">
    <source>
        <dbReference type="SAM" id="MobiDB-lite"/>
    </source>
</evidence>
<accession>I1S5Q0</accession>
<reference evidence="3 4" key="1">
    <citation type="journal article" date="2007" name="Science">
        <title>The Fusarium graminearum genome reveals a link between localized polymorphism and pathogen specialization.</title>
        <authorList>
            <person name="Cuomo C.A."/>
            <person name="Gueldener U."/>
            <person name="Xu J.-R."/>
            <person name="Trail F."/>
            <person name="Turgeon B.G."/>
            <person name="Di Pietro A."/>
            <person name="Walton J.D."/>
            <person name="Ma L.-J."/>
            <person name="Baker S.E."/>
            <person name="Rep M."/>
            <person name="Adam G."/>
            <person name="Antoniw J."/>
            <person name="Baldwin T."/>
            <person name="Calvo S.E."/>
            <person name="Chang Y.-L."/>
            <person name="DeCaprio D."/>
            <person name="Gale L.R."/>
            <person name="Gnerre S."/>
            <person name="Goswami R.S."/>
            <person name="Hammond-Kosack K."/>
            <person name="Harris L.J."/>
            <person name="Hilburn K."/>
            <person name="Kennell J.C."/>
            <person name="Kroken S."/>
            <person name="Magnuson J.K."/>
            <person name="Mannhaupt G."/>
            <person name="Mauceli E.W."/>
            <person name="Mewes H.-W."/>
            <person name="Mitterbauer R."/>
            <person name="Muehlbauer G."/>
            <person name="Muensterkoetter M."/>
            <person name="Nelson D."/>
            <person name="O'Donnell K."/>
            <person name="Ouellet T."/>
            <person name="Qi W."/>
            <person name="Quesneville H."/>
            <person name="Roncero M.I.G."/>
            <person name="Seong K.-Y."/>
            <person name="Tetko I.V."/>
            <person name="Urban M."/>
            <person name="Waalwijk C."/>
            <person name="Ward T.J."/>
            <person name="Yao J."/>
            <person name="Birren B.W."/>
            <person name="Kistler H.C."/>
        </authorList>
    </citation>
    <scope>NUCLEOTIDE SEQUENCE [LARGE SCALE GENOMIC DNA]</scope>
    <source>
        <strain evidence="4">ATCC MYA-4620 / CBS 123657 / FGSC 9075 / NRRL 31084 / PH-1</strain>
        <strain evidence="3">PH-1 / ATCC MYA-4620 / FGSC 9075 / NRRL 31084</strain>
    </source>
</reference>
<dbReference type="InParanoid" id="I1S5Q0"/>